<feature type="domain" description="AMP-dependent synthetase/ligase" evidence="3">
    <location>
        <begin position="8"/>
        <end position="355"/>
    </location>
</feature>
<dbReference type="PANTHER" id="PTHR43201:SF5">
    <property type="entry name" value="MEDIUM-CHAIN ACYL-COA LIGASE ACSF2, MITOCHONDRIAL"/>
    <property type="match status" value="1"/>
</dbReference>
<evidence type="ECO:0000313" key="5">
    <source>
        <dbReference type="EMBL" id="SHN16885.1"/>
    </source>
</evidence>
<accession>A0A1M7PIU2</accession>
<dbReference type="GO" id="GO:0031956">
    <property type="term" value="F:medium-chain fatty acid-CoA ligase activity"/>
    <property type="evidence" value="ECO:0007669"/>
    <property type="project" value="TreeGrafter"/>
</dbReference>
<keyword evidence="6" id="KW-1185">Reference proteome</keyword>
<dbReference type="InterPro" id="IPR042099">
    <property type="entry name" value="ANL_N_sf"/>
</dbReference>
<dbReference type="Proteomes" id="UP000184440">
    <property type="component" value="Unassembled WGS sequence"/>
</dbReference>
<gene>
    <name evidence="5" type="ORF">SAMN05443668_103393</name>
</gene>
<evidence type="ECO:0000256" key="2">
    <source>
        <dbReference type="ARBA" id="ARBA00022598"/>
    </source>
</evidence>
<dbReference type="InterPro" id="IPR020845">
    <property type="entry name" value="AMP-binding_CS"/>
</dbReference>
<reference evidence="5 6" key="1">
    <citation type="submission" date="2016-11" db="EMBL/GenBank/DDBJ databases">
        <authorList>
            <person name="Jaros S."/>
            <person name="Januszkiewicz K."/>
            <person name="Wedrychowicz H."/>
        </authorList>
    </citation>
    <scope>NUCLEOTIDE SEQUENCE [LARGE SCALE GENOMIC DNA]</scope>
    <source>
        <strain evidence="5 6">DSM 46144</strain>
    </source>
</reference>
<sequence>MRIGQNVDPGKTALIMGGGSRLDFADLEERSLAWARLFRAHQITEGDHIALLLVNSVAMFDVAWAAQRTGLYYTPVNYHLSADEAAHIVADCGATALIASAELAELATDVVARTPGLALTVLVDGAAPGFRTAADALAEIGDAPVEDQRDGTFMFYSSGTSGYPKGIVRQLSGEAFTGLTPMAPILSGLFGMTADTVYLSPGPLYHAAPLGWSMGVQGLGGTAVVMERFDAERALALIEEHRVTHAQFVPTMLRRMLALPDAVRGKYDLSSLKVVVHAAAPCPVELKRAVIDWLGPIVHEFYAGSEGTGFFVIDTPNWLAHPGSVGRPAIGTVHICDDDGTELAPGETGTIWFEGTPDFAYHNDPEKTAGAFNDRGWSTLGDLGTVDEEGYLYLTDRRGDLILSGGVNIYPQEVENAMSLHPAIADVAVIGAPDPDFGERVVAVVQLEPGATADADELITWTRDRLAHFKCPRVIAFTDELPRLPTGKLLRRRVREQFV</sequence>
<dbReference type="OrthoDB" id="9803968at2"/>
<dbReference type="STRING" id="134849.SAMN05443668_103393"/>
<dbReference type="Gene3D" id="3.40.50.12780">
    <property type="entry name" value="N-terminal domain of ligase-like"/>
    <property type="match status" value="1"/>
</dbReference>
<dbReference type="FunFam" id="3.30.300.30:FF:000008">
    <property type="entry name" value="2,3-dihydroxybenzoate-AMP ligase"/>
    <property type="match status" value="1"/>
</dbReference>
<dbReference type="Pfam" id="PF13193">
    <property type="entry name" value="AMP-binding_C"/>
    <property type="match status" value="1"/>
</dbReference>
<dbReference type="AlphaFoldDB" id="A0A1M7PIU2"/>
<feature type="domain" description="AMP-binding enzyme C-terminal" evidence="4">
    <location>
        <begin position="413"/>
        <end position="488"/>
    </location>
</feature>
<dbReference type="Pfam" id="PF00501">
    <property type="entry name" value="AMP-binding"/>
    <property type="match status" value="1"/>
</dbReference>
<dbReference type="GO" id="GO:0006631">
    <property type="term" value="P:fatty acid metabolic process"/>
    <property type="evidence" value="ECO:0007669"/>
    <property type="project" value="TreeGrafter"/>
</dbReference>
<evidence type="ECO:0000313" key="6">
    <source>
        <dbReference type="Proteomes" id="UP000184440"/>
    </source>
</evidence>
<comment type="similarity">
    <text evidence="1">Belongs to the ATP-dependent AMP-binding enzyme family.</text>
</comment>
<protein>
    <submittedName>
        <fullName evidence="5">Acyl-CoA synthetase (AMP-forming)/AMP-acid ligase II</fullName>
    </submittedName>
</protein>
<keyword evidence="2 5" id="KW-0436">Ligase</keyword>
<dbReference type="PANTHER" id="PTHR43201">
    <property type="entry name" value="ACYL-COA SYNTHETASE"/>
    <property type="match status" value="1"/>
</dbReference>
<name>A0A1M7PIU2_9ACTN</name>
<evidence type="ECO:0000259" key="4">
    <source>
        <dbReference type="Pfam" id="PF13193"/>
    </source>
</evidence>
<organism evidence="5 6">
    <name type="scientific">Cryptosporangium aurantiacum</name>
    <dbReference type="NCBI Taxonomy" id="134849"/>
    <lineage>
        <taxon>Bacteria</taxon>
        <taxon>Bacillati</taxon>
        <taxon>Actinomycetota</taxon>
        <taxon>Actinomycetes</taxon>
        <taxon>Cryptosporangiales</taxon>
        <taxon>Cryptosporangiaceae</taxon>
        <taxon>Cryptosporangium</taxon>
    </lineage>
</organism>
<dbReference type="EMBL" id="FRCS01000003">
    <property type="protein sequence ID" value="SHN16885.1"/>
    <property type="molecule type" value="Genomic_DNA"/>
</dbReference>
<evidence type="ECO:0000256" key="1">
    <source>
        <dbReference type="ARBA" id="ARBA00006432"/>
    </source>
</evidence>
<dbReference type="Gene3D" id="3.30.300.30">
    <property type="match status" value="1"/>
</dbReference>
<dbReference type="RefSeq" id="WP_073256298.1">
    <property type="nucleotide sequence ID" value="NZ_FRCS01000003.1"/>
</dbReference>
<dbReference type="PROSITE" id="PS00455">
    <property type="entry name" value="AMP_BINDING"/>
    <property type="match status" value="1"/>
</dbReference>
<dbReference type="InterPro" id="IPR000873">
    <property type="entry name" value="AMP-dep_synth/lig_dom"/>
</dbReference>
<proteinExistence type="inferred from homology"/>
<dbReference type="InterPro" id="IPR025110">
    <property type="entry name" value="AMP-bd_C"/>
</dbReference>
<evidence type="ECO:0000259" key="3">
    <source>
        <dbReference type="Pfam" id="PF00501"/>
    </source>
</evidence>
<dbReference type="SUPFAM" id="SSF56801">
    <property type="entry name" value="Acetyl-CoA synthetase-like"/>
    <property type="match status" value="1"/>
</dbReference>
<dbReference type="InterPro" id="IPR045851">
    <property type="entry name" value="AMP-bd_C_sf"/>
</dbReference>